<keyword evidence="3" id="KW-0732">Signal</keyword>
<evidence type="ECO:0000256" key="1">
    <source>
        <dbReference type="SAM" id="MobiDB-lite"/>
    </source>
</evidence>
<evidence type="ECO:0000313" key="4">
    <source>
        <dbReference type="EMBL" id="KKP69553.1"/>
    </source>
</evidence>
<accession>A0A0G0BJB9</accession>
<dbReference type="STRING" id="1618350.UR67_C0005G0042"/>
<comment type="caution">
    <text evidence="4">The sequence shown here is derived from an EMBL/GenBank/DDBJ whole genome shotgun (WGS) entry which is preliminary data.</text>
</comment>
<feature type="signal peptide" evidence="3">
    <location>
        <begin position="1"/>
        <end position="22"/>
    </location>
</feature>
<feature type="transmembrane region" description="Helical" evidence="2">
    <location>
        <begin position="1195"/>
        <end position="1214"/>
    </location>
</feature>
<keyword evidence="2" id="KW-0812">Transmembrane</keyword>
<protein>
    <submittedName>
        <fullName evidence="4">Uncharacterized protein</fullName>
    </submittedName>
</protein>
<feature type="chain" id="PRO_5002531473" evidence="3">
    <location>
        <begin position="23"/>
        <end position="1689"/>
    </location>
</feature>
<feature type="transmembrane region" description="Helical" evidence="2">
    <location>
        <begin position="1162"/>
        <end position="1189"/>
    </location>
</feature>
<evidence type="ECO:0000256" key="2">
    <source>
        <dbReference type="SAM" id="Phobius"/>
    </source>
</evidence>
<gene>
    <name evidence="4" type="ORF">UR67_C0005G0042</name>
</gene>
<proteinExistence type="predicted"/>
<feature type="transmembrane region" description="Helical" evidence="2">
    <location>
        <begin position="1226"/>
        <end position="1249"/>
    </location>
</feature>
<feature type="transmembrane region" description="Helical" evidence="2">
    <location>
        <begin position="1122"/>
        <end position="1155"/>
    </location>
</feature>
<feature type="transmembrane region" description="Helical" evidence="2">
    <location>
        <begin position="1044"/>
        <end position="1062"/>
    </location>
</feature>
<keyword evidence="2" id="KW-1133">Transmembrane helix</keyword>
<keyword evidence="2" id="KW-0472">Membrane</keyword>
<dbReference type="EMBL" id="LBQB01000005">
    <property type="protein sequence ID" value="KKP69553.1"/>
    <property type="molecule type" value="Genomic_DNA"/>
</dbReference>
<reference evidence="4 5" key="1">
    <citation type="journal article" date="2015" name="Nature">
        <title>rRNA introns, odd ribosomes, and small enigmatic genomes across a large radiation of phyla.</title>
        <authorList>
            <person name="Brown C.T."/>
            <person name="Hug L.A."/>
            <person name="Thomas B.C."/>
            <person name="Sharon I."/>
            <person name="Castelle C.J."/>
            <person name="Singh A."/>
            <person name="Wilkins M.J."/>
            <person name="Williams K.H."/>
            <person name="Banfield J.F."/>
        </authorList>
    </citation>
    <scope>NUCLEOTIDE SEQUENCE [LARGE SCALE GENOMIC DNA]</scope>
</reference>
<evidence type="ECO:0000313" key="5">
    <source>
        <dbReference type="Proteomes" id="UP000034581"/>
    </source>
</evidence>
<organism evidence="4 5">
    <name type="scientific">candidate division CPR3 bacterium GW2011_GWF2_35_18</name>
    <dbReference type="NCBI Taxonomy" id="1618350"/>
    <lineage>
        <taxon>Bacteria</taxon>
        <taxon>Bacteria division CPR3</taxon>
    </lineage>
</organism>
<feature type="compositionally biased region" description="Polar residues" evidence="1">
    <location>
        <begin position="1386"/>
        <end position="1397"/>
    </location>
</feature>
<evidence type="ECO:0000256" key="3">
    <source>
        <dbReference type="SAM" id="SignalP"/>
    </source>
</evidence>
<name>A0A0G0BJB9_UNCC3</name>
<sequence length="1689" mass="183500">MKKKLLKLFPFLVIIATFLSLSQPLFSPALIEANPPADVFTGQIIPAFIGNEYDPSVAFQELAGSTVYVFAYDNWEAASDRIVVGNKAIKTQIRADGSFQVMGLPHASYYGVYFPYDQYGPYEPRNGSGTEYSYSCSFPSPPLGSCDAIWGGNAPVYPIPGLDDYCCVPPTRVANTIKNTPFRAPEPDDNIIDVFSYAQAIYNGTSLIPTQIADEFIKPEGKAIFVTSNNKLDIENHINVFPVVPTSVLKIKIDTEQYGNSIENSDRSQLKLGYAIAHRPVSVTATRIGYYRIEMCTNIFGIPWDCGIDYGTKYLPIGGPAITGRTDENGNFKAYAPSGYYHIKYVFEDGTENMAFREIDALGENPEPADSNFGVTTALLKSLSQWKTDPTDTYIEDKPQNVIDPPLYKVYRKGVSIWGSVTRPFVVKDNNRSQFNIPVSTFYTGNDGSDTGGQSNTMPDLAVYTETNYSAIDLGVEVKQDFEAVNMFNNSGVISADHDDNYCVTNKNACNFSTVNKYGIFYMRTSEAYSFINGKIRLAGYNSATNEVFLDSLPLYPDVGSTDYIEPQPQALQGLISGPNSSYSYNFSTKKHDNRGIYATVRDNRGLAVPGAQVTIAPNEPDLKSSSVAQTQGISLLTDADGSVYLSPHVFSENAELMTDSATCNGSDDSVAENGYTLIASQGDTFKASLDLTKDQICDSIDAQQSVEIASIKGKNVYTNEPGMIQLAKALQTDNIFTVSAAETESACQIYKQDSRTVAPYVPNDPVANEQECVNLYGYFLCTPDPFVTIQGEFFGGVSENVIVLAAGDASGSYRSTEIIKEEVIPNPETTLHSSSGFGGFYDTTNKKLYIHIPCAWKSAQLKIEAGEEKTDNSQGDVELTVIEQIRVYLIQFGANLAKGFAGARDAVDIGGSFDYDEAVEEIDEVAESGIDSIINKGLSERHFIKGDARKDEMQVAISETNVSGTPPSYTINPPAATFFLKPACHVFDLLNYQTWGNFACNLIEGMGKFLQGSMEFLEDTILHTKPISELSTITTLWNLSRNISNGIIIILVLIFAVMYMFRMDSKDLPLKELPMKIVKAVILINLSLLFCQLFIDISNVATRSIFLMVQNAFSPTGQTAVINFASFAAIITTIALSAGASGVTAGVGIATAVVASGGTALVAIGIGVIVAVLAFFMAIITLAVIILIQFVVRLMVIYLCVILAPLRFLMGILPQGESFVKIWDTTFYSFVFMQVLAALFLNVGIALMSNIPSGAGLEIVISQLAVGVAIFMVALKSPSLILQLLGGGGMAGKLAGGAGETLTEWRQGQQEKMGAEAVAGRAGEFKAESQMHGGGVRGFGKATLSRVPIISTYTKAKNANTQAQANRLFTMKRNQDIQKEGQGSVLAQGTKGQSGDLTHIEQTEGGNGVLRSVNAWGSGRNDLSAEIDTNRSPTANQYVQDHNRDIENDQEVKDIDQQANTEQTQQIEAIIRPDVETQVNNEINASSPTLSLDDASVTQAAQSRINMGGAAGKTIDQVKEDVRRERTAARAPMMAAKMKEQPRIDQAMASHQAEIQKIKDEANKKKMEARKKKGYIVTDPNTGTAKVNGQQLLEIAEQELKNDPKLKKEVERQIKAAGLAKTVNAKALHAAKLAEGTEGGVEVGTRQQRNIQNRRRQAGAGQRVNYAAAGMNYRTGDLSGLNEPEENI</sequence>
<feature type="transmembrane region" description="Helical" evidence="2">
    <location>
        <begin position="1083"/>
        <end position="1102"/>
    </location>
</feature>
<feature type="region of interest" description="Disordered" evidence="1">
    <location>
        <begin position="1383"/>
        <end position="1403"/>
    </location>
</feature>
<feature type="region of interest" description="Disordered" evidence="1">
    <location>
        <begin position="1640"/>
        <end position="1664"/>
    </location>
</feature>
<feature type="transmembrane region" description="Helical" evidence="2">
    <location>
        <begin position="1255"/>
        <end position="1276"/>
    </location>
</feature>
<dbReference type="Proteomes" id="UP000034581">
    <property type="component" value="Unassembled WGS sequence"/>
</dbReference>